<evidence type="ECO:0000313" key="5">
    <source>
        <dbReference type="Proteomes" id="UP000541444"/>
    </source>
</evidence>
<dbReference type="Proteomes" id="UP000541444">
    <property type="component" value="Unassembled WGS sequence"/>
</dbReference>
<accession>A0A7J7NS95</accession>
<dbReference type="EMBL" id="JACGCM010000622">
    <property type="protein sequence ID" value="KAF6169920.1"/>
    <property type="molecule type" value="Genomic_DNA"/>
</dbReference>
<evidence type="ECO:0000256" key="2">
    <source>
        <dbReference type="ARBA" id="ARBA00023136"/>
    </source>
</evidence>
<dbReference type="GO" id="GO:0043069">
    <property type="term" value="P:negative regulation of programmed cell death"/>
    <property type="evidence" value="ECO:0007669"/>
    <property type="project" value="TreeGrafter"/>
</dbReference>
<evidence type="ECO:0000256" key="1">
    <source>
        <dbReference type="ARBA" id="ARBA00004370"/>
    </source>
</evidence>
<dbReference type="Pfam" id="PF16016">
    <property type="entry name" value="VASt"/>
    <property type="match status" value="1"/>
</dbReference>
<keyword evidence="5" id="KW-1185">Reference proteome</keyword>
<proteinExistence type="predicted"/>
<dbReference type="AlphaFoldDB" id="A0A7J7NS95"/>
<sequence length="375" mass="42771">MDILYSKDLKTVSQPSNDVGSVDRNRGVHVSRETKLLLNEDAESPKVAGYYTKVAESKFMILVEEFFILFFSDDAAKIIETFHERCGDKEFRCSSWYKHKQFGHARELSFQHPIKIYFGAKSGRCQKDQKFRVYRSNHLVIETSQEVSEVPYRDYFHVEGLWDVENDGDEINKSCILRRSLTKLDGPTDIIQNDEVQPKRHDKRCVVPETIHVPKNLNSQLECSSERGTGHLTIILLLTRSPQVHLVSQQENINGNGNNVRGRAKDVAWLEKQFGSRDGKDVAPGVVQQVVGGCRRKVEVEKDYYKGLIIARNLEFVDSDVEDKVPKTPEVLNGMEVFKDPLMMIYEGFLPKEILDELASGGFVKVDDVFSPPAE</sequence>
<comment type="caution">
    <text evidence="4">The sequence shown here is derived from an EMBL/GenBank/DDBJ whole genome shotgun (WGS) entry which is preliminary data.</text>
</comment>
<dbReference type="PROSITE" id="PS51778">
    <property type="entry name" value="VAST"/>
    <property type="match status" value="1"/>
</dbReference>
<organism evidence="4 5">
    <name type="scientific">Kingdonia uniflora</name>
    <dbReference type="NCBI Taxonomy" id="39325"/>
    <lineage>
        <taxon>Eukaryota</taxon>
        <taxon>Viridiplantae</taxon>
        <taxon>Streptophyta</taxon>
        <taxon>Embryophyta</taxon>
        <taxon>Tracheophyta</taxon>
        <taxon>Spermatophyta</taxon>
        <taxon>Magnoliopsida</taxon>
        <taxon>Ranunculales</taxon>
        <taxon>Circaeasteraceae</taxon>
        <taxon>Kingdonia</taxon>
    </lineage>
</organism>
<feature type="domain" description="VASt" evidence="3">
    <location>
        <begin position="50"/>
        <end position="200"/>
    </location>
</feature>
<evidence type="ECO:0000313" key="4">
    <source>
        <dbReference type="EMBL" id="KAF6169920.1"/>
    </source>
</evidence>
<reference evidence="4 5" key="1">
    <citation type="journal article" date="2020" name="IScience">
        <title>Genome Sequencing of the Endangered Kingdonia uniflora (Circaeasteraceae, Ranunculales) Reveals Potential Mechanisms of Evolutionary Specialization.</title>
        <authorList>
            <person name="Sun Y."/>
            <person name="Deng T."/>
            <person name="Zhang A."/>
            <person name="Moore M.J."/>
            <person name="Landis J.B."/>
            <person name="Lin N."/>
            <person name="Zhang H."/>
            <person name="Zhang X."/>
            <person name="Huang J."/>
            <person name="Zhang X."/>
            <person name="Sun H."/>
            <person name="Wang H."/>
        </authorList>
    </citation>
    <scope>NUCLEOTIDE SEQUENCE [LARGE SCALE GENOMIC DNA]</scope>
    <source>
        <strain evidence="4">TB1705</strain>
        <tissue evidence="4">Leaf</tissue>
    </source>
</reference>
<dbReference type="GO" id="GO:0016020">
    <property type="term" value="C:membrane"/>
    <property type="evidence" value="ECO:0007669"/>
    <property type="project" value="UniProtKB-SubCell"/>
</dbReference>
<keyword evidence="2" id="KW-0472">Membrane</keyword>
<name>A0A7J7NS95_9MAGN</name>
<dbReference type="PANTHER" id="PTHR47666">
    <property type="entry name" value="PROTEIN VASCULAR ASSOCIATED DEATH 1, CHLOROPLASTIC"/>
    <property type="match status" value="1"/>
</dbReference>
<gene>
    <name evidence="4" type="ORF">GIB67_034312</name>
</gene>
<dbReference type="InterPro" id="IPR031968">
    <property type="entry name" value="VASt"/>
</dbReference>
<dbReference type="OrthoDB" id="2162691at2759"/>
<evidence type="ECO:0000259" key="3">
    <source>
        <dbReference type="PROSITE" id="PS51778"/>
    </source>
</evidence>
<dbReference type="PANTHER" id="PTHR47666:SF1">
    <property type="entry name" value="PROTEIN VASCULAR ASSOCIATED DEATH 1, CHLOROPLASTIC"/>
    <property type="match status" value="1"/>
</dbReference>
<protein>
    <recommendedName>
        <fullName evidence="3">VASt domain-containing protein</fullName>
    </recommendedName>
</protein>
<comment type="subcellular location">
    <subcellularLocation>
        <location evidence="1">Membrane</location>
    </subcellularLocation>
</comment>